<dbReference type="PROSITE" id="PS00059">
    <property type="entry name" value="ADH_ZINC"/>
    <property type="match status" value="1"/>
</dbReference>
<proteinExistence type="predicted"/>
<dbReference type="EMBL" id="CAFABK010000002">
    <property type="protein sequence ID" value="CAB4819584.1"/>
    <property type="molecule type" value="Genomic_DNA"/>
</dbReference>
<dbReference type="InterPro" id="IPR020843">
    <property type="entry name" value="ER"/>
</dbReference>
<protein>
    <submittedName>
        <fullName evidence="5">Unannotated protein</fullName>
    </submittedName>
</protein>
<accession>A0A6J6ZG01</accession>
<gene>
    <name evidence="5" type="ORF">UFOPK3204_00066</name>
</gene>
<evidence type="ECO:0000256" key="3">
    <source>
        <dbReference type="ARBA" id="ARBA00023002"/>
    </source>
</evidence>
<evidence type="ECO:0000256" key="1">
    <source>
        <dbReference type="ARBA" id="ARBA00022723"/>
    </source>
</evidence>
<dbReference type="InterPro" id="IPR002328">
    <property type="entry name" value="ADH_Zn_CS"/>
</dbReference>
<dbReference type="PANTHER" id="PTHR43401">
    <property type="entry name" value="L-THREONINE 3-DEHYDROGENASE"/>
    <property type="match status" value="1"/>
</dbReference>
<organism evidence="5">
    <name type="scientific">freshwater metagenome</name>
    <dbReference type="NCBI Taxonomy" id="449393"/>
    <lineage>
        <taxon>unclassified sequences</taxon>
        <taxon>metagenomes</taxon>
        <taxon>ecological metagenomes</taxon>
    </lineage>
</organism>
<dbReference type="PANTHER" id="PTHR43401:SF2">
    <property type="entry name" value="L-THREONINE 3-DEHYDROGENASE"/>
    <property type="match status" value="1"/>
</dbReference>
<keyword evidence="1" id="KW-0479">Metal-binding</keyword>
<evidence type="ECO:0000259" key="4">
    <source>
        <dbReference type="SMART" id="SM00829"/>
    </source>
</evidence>
<dbReference type="InterPro" id="IPR013154">
    <property type="entry name" value="ADH-like_N"/>
</dbReference>
<dbReference type="InterPro" id="IPR036291">
    <property type="entry name" value="NAD(P)-bd_dom_sf"/>
</dbReference>
<dbReference type="Pfam" id="PF08240">
    <property type="entry name" value="ADH_N"/>
    <property type="match status" value="1"/>
</dbReference>
<dbReference type="Gene3D" id="3.90.180.10">
    <property type="entry name" value="Medium-chain alcohol dehydrogenases, catalytic domain"/>
    <property type="match status" value="1"/>
</dbReference>
<keyword evidence="2" id="KW-0862">Zinc</keyword>
<keyword evidence="3" id="KW-0560">Oxidoreductase</keyword>
<dbReference type="SUPFAM" id="SSF51735">
    <property type="entry name" value="NAD(P)-binding Rossmann-fold domains"/>
    <property type="match status" value="1"/>
</dbReference>
<feature type="domain" description="Enoyl reductase (ER)" evidence="4">
    <location>
        <begin position="9"/>
        <end position="348"/>
    </location>
</feature>
<dbReference type="InterPro" id="IPR011032">
    <property type="entry name" value="GroES-like_sf"/>
</dbReference>
<dbReference type="Pfam" id="PF00107">
    <property type="entry name" value="ADH_zinc_N"/>
    <property type="match status" value="1"/>
</dbReference>
<evidence type="ECO:0000313" key="5">
    <source>
        <dbReference type="EMBL" id="CAB4819584.1"/>
    </source>
</evidence>
<dbReference type="GO" id="GO:0016491">
    <property type="term" value="F:oxidoreductase activity"/>
    <property type="evidence" value="ECO:0007669"/>
    <property type="project" value="UniProtKB-KW"/>
</dbReference>
<dbReference type="InterPro" id="IPR050129">
    <property type="entry name" value="Zn_alcohol_dh"/>
</dbReference>
<reference evidence="5" key="1">
    <citation type="submission" date="2020-05" db="EMBL/GenBank/DDBJ databases">
        <authorList>
            <person name="Chiriac C."/>
            <person name="Salcher M."/>
            <person name="Ghai R."/>
            <person name="Kavagutti S V."/>
        </authorList>
    </citation>
    <scope>NUCLEOTIDE SEQUENCE</scope>
</reference>
<sequence>MMLAAVLAGPGDIQVRRVPVPSIGQKDALIRVACTGICGSDLSGFKYNAYNRPGDVMGHEFVGHVERVGASVEGIALGDRVTGYSAQFCGKCSWCVRKQWHLCPDLFSHYTGYGESGAFAEFTAIRGARLNRNVFLVPASLGDEAATLVEPVGVYARADAAFSVGEAESVLIVGGGVIGQIAAQALTRRERHTTVVLTEPSAERREVASRIPGIAAVLDPRQDTFPQQADAVIGRSRRHFGSTGMADMVLETSGSGAGLRQAIDLVRPGGTVVCIGVGGETADISTSELVHKELRIVGCMGTNFPAGLQALVEHTVDASALITHRFALSDIEGAFATLLRGEGVKAVISVT</sequence>
<dbReference type="SMART" id="SM00829">
    <property type="entry name" value="PKS_ER"/>
    <property type="match status" value="1"/>
</dbReference>
<dbReference type="Gene3D" id="3.40.50.720">
    <property type="entry name" value="NAD(P)-binding Rossmann-like Domain"/>
    <property type="match status" value="1"/>
</dbReference>
<dbReference type="GO" id="GO:0008270">
    <property type="term" value="F:zinc ion binding"/>
    <property type="evidence" value="ECO:0007669"/>
    <property type="project" value="InterPro"/>
</dbReference>
<name>A0A6J6ZG01_9ZZZZ</name>
<dbReference type="SUPFAM" id="SSF50129">
    <property type="entry name" value="GroES-like"/>
    <property type="match status" value="1"/>
</dbReference>
<evidence type="ECO:0000256" key="2">
    <source>
        <dbReference type="ARBA" id="ARBA00022833"/>
    </source>
</evidence>
<dbReference type="InterPro" id="IPR013149">
    <property type="entry name" value="ADH-like_C"/>
</dbReference>
<dbReference type="AlphaFoldDB" id="A0A6J6ZG01"/>